<dbReference type="PROSITE" id="PS50885">
    <property type="entry name" value="HAMP"/>
    <property type="match status" value="1"/>
</dbReference>
<dbReference type="InterPro" id="IPR000014">
    <property type="entry name" value="PAS"/>
</dbReference>
<comment type="catalytic activity">
    <reaction evidence="1">
        <text>ATP + protein L-histidine = ADP + protein N-phospho-L-histidine.</text>
        <dbReference type="EC" id="2.7.13.3"/>
    </reaction>
</comment>
<name>A0A6M8FUZ8_9GAMM</name>
<dbReference type="InterPro" id="IPR000700">
    <property type="entry name" value="PAS-assoc_C"/>
</dbReference>
<dbReference type="SMART" id="SM00091">
    <property type="entry name" value="PAS"/>
    <property type="match status" value="2"/>
</dbReference>
<dbReference type="InterPro" id="IPR003660">
    <property type="entry name" value="HAMP_dom"/>
</dbReference>
<reference evidence="26" key="1">
    <citation type="submission" date="2020-07" db="EMBL/GenBank/DDBJ databases">
        <title>Nitrate ammonifying Pseudomonas campi sp. nov. isolated from German agricultural grassland.</title>
        <authorList>
            <person name="Timsy T."/>
            <person name="Ulrich A."/>
            <person name="Spanner T."/>
            <person name="Foesel B."/>
            <person name="Kolb S."/>
            <person name="Horn M.A."/>
            <person name="Behrendt U."/>
        </authorList>
    </citation>
    <scope>NUCLEOTIDE SEQUENCE</scope>
    <source>
        <strain evidence="26">S1-A32-2</strain>
    </source>
</reference>
<dbReference type="PANTHER" id="PTHR45339">
    <property type="entry name" value="HYBRID SIGNAL TRANSDUCTION HISTIDINE KINASE J"/>
    <property type="match status" value="1"/>
</dbReference>
<keyword evidence="5 17" id="KW-0597">Phosphoprotein</keyword>
<dbReference type="PANTHER" id="PTHR45339:SF1">
    <property type="entry name" value="HYBRID SIGNAL TRANSDUCTION HISTIDINE KINASE J"/>
    <property type="match status" value="1"/>
</dbReference>
<evidence type="ECO:0000256" key="6">
    <source>
        <dbReference type="ARBA" id="ARBA00022679"/>
    </source>
</evidence>
<dbReference type="Gene3D" id="3.30.450.40">
    <property type="match status" value="1"/>
</dbReference>
<dbReference type="RefSeq" id="WP_173207852.1">
    <property type="nucleotide sequence ID" value="NZ_CP053697.2"/>
</dbReference>
<dbReference type="InterPro" id="IPR036641">
    <property type="entry name" value="HPT_dom_sf"/>
</dbReference>
<dbReference type="Pfam" id="PF08447">
    <property type="entry name" value="PAS_3"/>
    <property type="match status" value="1"/>
</dbReference>
<dbReference type="PROSITE" id="PS50110">
    <property type="entry name" value="RESPONSE_REGULATORY"/>
    <property type="match status" value="2"/>
</dbReference>
<dbReference type="Proteomes" id="UP000501379">
    <property type="component" value="Chromosome"/>
</dbReference>
<proteinExistence type="predicted"/>
<dbReference type="SUPFAM" id="SSF55781">
    <property type="entry name" value="GAF domain-like"/>
    <property type="match status" value="1"/>
</dbReference>
<gene>
    <name evidence="26" type="ORF">HNE05_10435</name>
</gene>
<dbReference type="InterPro" id="IPR029016">
    <property type="entry name" value="GAF-like_dom_sf"/>
</dbReference>
<feature type="domain" description="HAMP" evidence="24">
    <location>
        <begin position="218"/>
        <end position="271"/>
    </location>
</feature>
<feature type="transmembrane region" description="Helical" evidence="19">
    <location>
        <begin position="197"/>
        <end position="216"/>
    </location>
</feature>
<dbReference type="SUPFAM" id="SSF52172">
    <property type="entry name" value="CheY-like"/>
    <property type="match status" value="2"/>
</dbReference>
<dbReference type="Pfam" id="PF00072">
    <property type="entry name" value="Response_reg"/>
    <property type="match status" value="2"/>
</dbReference>
<evidence type="ECO:0000259" key="23">
    <source>
        <dbReference type="PROSITE" id="PS50113"/>
    </source>
</evidence>
<dbReference type="Gene3D" id="1.10.287.130">
    <property type="match status" value="1"/>
</dbReference>
<dbReference type="CDD" id="cd17546">
    <property type="entry name" value="REC_hyHK_CKI1_RcsC-like"/>
    <property type="match status" value="2"/>
</dbReference>
<keyword evidence="10" id="KW-0067">ATP-binding</keyword>
<dbReference type="NCBIfam" id="TIGR00229">
    <property type="entry name" value="sensory_box"/>
    <property type="match status" value="2"/>
</dbReference>
<evidence type="ECO:0000256" key="1">
    <source>
        <dbReference type="ARBA" id="ARBA00000085"/>
    </source>
</evidence>
<feature type="modified residue" description="Phosphohistidine" evidence="16">
    <location>
        <position position="1333"/>
    </location>
</feature>
<evidence type="ECO:0000256" key="9">
    <source>
        <dbReference type="ARBA" id="ARBA00022777"/>
    </source>
</evidence>
<keyword evidence="27" id="KW-1185">Reference proteome</keyword>
<evidence type="ECO:0000313" key="26">
    <source>
        <dbReference type="EMBL" id="QKE63756.1"/>
    </source>
</evidence>
<dbReference type="GO" id="GO:0005524">
    <property type="term" value="F:ATP binding"/>
    <property type="evidence" value="ECO:0007669"/>
    <property type="project" value="UniProtKB-KW"/>
</dbReference>
<dbReference type="InterPro" id="IPR035965">
    <property type="entry name" value="PAS-like_dom_sf"/>
</dbReference>
<dbReference type="InterPro" id="IPR008207">
    <property type="entry name" value="Sig_transdc_His_kin_Hpt_dom"/>
</dbReference>
<keyword evidence="11 19" id="KW-1133">Transmembrane helix</keyword>
<dbReference type="KEGG" id="pcam:HNE05_10435"/>
<dbReference type="InterPro" id="IPR003661">
    <property type="entry name" value="HisK_dim/P_dom"/>
</dbReference>
<dbReference type="SUPFAM" id="SSF47384">
    <property type="entry name" value="Homodimeric domain of signal transducing histidine kinase"/>
    <property type="match status" value="1"/>
</dbReference>
<feature type="domain" description="PAS" evidence="22">
    <location>
        <begin position="472"/>
        <end position="524"/>
    </location>
</feature>
<keyword evidence="4" id="KW-1003">Cell membrane</keyword>
<dbReference type="SMART" id="SM00388">
    <property type="entry name" value="HisKA"/>
    <property type="match status" value="1"/>
</dbReference>
<dbReference type="InterPro" id="IPR036097">
    <property type="entry name" value="HisK_dim/P_sf"/>
</dbReference>
<dbReference type="SUPFAM" id="SSF55785">
    <property type="entry name" value="PYP-like sensor domain (PAS domain)"/>
    <property type="match status" value="2"/>
</dbReference>
<evidence type="ECO:0000256" key="11">
    <source>
        <dbReference type="ARBA" id="ARBA00022989"/>
    </source>
</evidence>
<keyword evidence="7 19" id="KW-0812">Transmembrane</keyword>
<dbReference type="InterPro" id="IPR005467">
    <property type="entry name" value="His_kinase_dom"/>
</dbReference>
<dbReference type="SMART" id="SM00073">
    <property type="entry name" value="HPT"/>
    <property type="match status" value="1"/>
</dbReference>
<evidence type="ECO:0000256" key="12">
    <source>
        <dbReference type="ARBA" id="ARBA00023012"/>
    </source>
</evidence>
<dbReference type="SMART" id="SM00387">
    <property type="entry name" value="HATPase_c"/>
    <property type="match status" value="1"/>
</dbReference>
<keyword evidence="12" id="KW-0902">Two-component regulatory system</keyword>
<dbReference type="Pfam" id="PF01627">
    <property type="entry name" value="Hpt"/>
    <property type="match status" value="1"/>
</dbReference>
<evidence type="ECO:0000256" key="13">
    <source>
        <dbReference type="ARBA" id="ARBA00023136"/>
    </source>
</evidence>
<evidence type="ECO:0000256" key="7">
    <source>
        <dbReference type="ARBA" id="ARBA00022692"/>
    </source>
</evidence>
<dbReference type="PROSITE" id="PS50112">
    <property type="entry name" value="PAS"/>
    <property type="match status" value="2"/>
</dbReference>
<dbReference type="PROSITE" id="PS50109">
    <property type="entry name" value="HIS_KIN"/>
    <property type="match status" value="1"/>
</dbReference>
<evidence type="ECO:0000256" key="10">
    <source>
        <dbReference type="ARBA" id="ARBA00022840"/>
    </source>
</evidence>
<feature type="domain" description="HPt" evidence="25">
    <location>
        <begin position="1294"/>
        <end position="1395"/>
    </location>
</feature>
<evidence type="ECO:0000313" key="27">
    <source>
        <dbReference type="Proteomes" id="UP000501379"/>
    </source>
</evidence>
<dbReference type="InterPro" id="IPR004358">
    <property type="entry name" value="Sig_transdc_His_kin-like_C"/>
</dbReference>
<evidence type="ECO:0000259" key="21">
    <source>
        <dbReference type="PROSITE" id="PS50110"/>
    </source>
</evidence>
<dbReference type="FunFam" id="1.10.287.130:FF:000002">
    <property type="entry name" value="Two-component osmosensing histidine kinase"/>
    <property type="match status" value="1"/>
</dbReference>
<dbReference type="Pfam" id="PF12729">
    <property type="entry name" value="4HB_MCP_1"/>
    <property type="match status" value="1"/>
</dbReference>
<feature type="coiled-coil region" evidence="18">
    <location>
        <begin position="431"/>
        <end position="472"/>
    </location>
</feature>
<dbReference type="Gene3D" id="1.20.120.160">
    <property type="entry name" value="HPT domain"/>
    <property type="match status" value="1"/>
</dbReference>
<evidence type="ECO:0000256" key="5">
    <source>
        <dbReference type="ARBA" id="ARBA00022553"/>
    </source>
</evidence>
<protein>
    <recommendedName>
        <fullName evidence="15">Sensory/regulatory protein RpfC</fullName>
        <ecNumber evidence="3">2.7.13.3</ecNumber>
    </recommendedName>
</protein>
<keyword evidence="13 19" id="KW-0472">Membrane</keyword>
<evidence type="ECO:0000256" key="8">
    <source>
        <dbReference type="ARBA" id="ARBA00022741"/>
    </source>
</evidence>
<dbReference type="InterPro" id="IPR036890">
    <property type="entry name" value="HATPase_C_sf"/>
</dbReference>
<comment type="subcellular location">
    <subcellularLocation>
        <location evidence="2">Cell membrane</location>
        <topology evidence="2">Multi-pass membrane protein</topology>
    </subcellularLocation>
</comment>
<feature type="modified residue" description="4-aspartylphosphate" evidence="17">
    <location>
        <position position="1184"/>
    </location>
</feature>
<dbReference type="Gene3D" id="3.30.565.10">
    <property type="entry name" value="Histidine kinase-like ATPase, C-terminal domain"/>
    <property type="match status" value="1"/>
</dbReference>
<evidence type="ECO:0000259" key="25">
    <source>
        <dbReference type="PROSITE" id="PS50894"/>
    </source>
</evidence>
<feature type="domain" description="PAS" evidence="22">
    <location>
        <begin position="603"/>
        <end position="675"/>
    </location>
</feature>
<dbReference type="InterPro" id="IPR001789">
    <property type="entry name" value="Sig_transdc_resp-reg_receiver"/>
</dbReference>
<evidence type="ECO:0000259" key="20">
    <source>
        <dbReference type="PROSITE" id="PS50109"/>
    </source>
</evidence>
<dbReference type="Gene3D" id="3.40.50.2300">
    <property type="match status" value="2"/>
</dbReference>
<accession>A0A6M8FUZ8</accession>
<feature type="modified residue" description="4-aspartylphosphate" evidence="17">
    <location>
        <position position="1037"/>
    </location>
</feature>
<feature type="domain" description="Histidine kinase" evidence="20">
    <location>
        <begin position="743"/>
        <end position="964"/>
    </location>
</feature>
<evidence type="ECO:0000256" key="15">
    <source>
        <dbReference type="ARBA" id="ARBA00068150"/>
    </source>
</evidence>
<dbReference type="Gene3D" id="3.30.450.20">
    <property type="entry name" value="PAS domain"/>
    <property type="match status" value="2"/>
</dbReference>
<dbReference type="SUPFAM" id="SSF158472">
    <property type="entry name" value="HAMP domain-like"/>
    <property type="match status" value="1"/>
</dbReference>
<feature type="domain" description="Response regulatory" evidence="21">
    <location>
        <begin position="983"/>
        <end position="1106"/>
    </location>
</feature>
<dbReference type="CDD" id="cd16922">
    <property type="entry name" value="HATPase_EvgS-ArcB-TorS-like"/>
    <property type="match status" value="1"/>
</dbReference>
<dbReference type="Pfam" id="PF13185">
    <property type="entry name" value="GAF_2"/>
    <property type="match status" value="1"/>
</dbReference>
<dbReference type="CDD" id="cd00130">
    <property type="entry name" value="PAS"/>
    <property type="match status" value="1"/>
</dbReference>
<feature type="domain" description="Response regulatory" evidence="21">
    <location>
        <begin position="1134"/>
        <end position="1251"/>
    </location>
</feature>
<keyword evidence="18" id="KW-0175">Coiled coil</keyword>
<dbReference type="SUPFAM" id="SSF47226">
    <property type="entry name" value="Histidine-containing phosphotransfer domain, HPT domain"/>
    <property type="match status" value="1"/>
</dbReference>
<keyword evidence="8" id="KW-0547">Nucleotide-binding</keyword>
<dbReference type="Pfam" id="PF08448">
    <property type="entry name" value="PAS_4"/>
    <property type="match status" value="1"/>
</dbReference>
<evidence type="ECO:0000259" key="22">
    <source>
        <dbReference type="PROSITE" id="PS50112"/>
    </source>
</evidence>
<dbReference type="PROSITE" id="PS50113">
    <property type="entry name" value="PAC"/>
    <property type="match status" value="1"/>
</dbReference>
<dbReference type="GO" id="GO:0000155">
    <property type="term" value="F:phosphorelay sensor kinase activity"/>
    <property type="evidence" value="ECO:0007669"/>
    <property type="project" value="InterPro"/>
</dbReference>
<dbReference type="EC" id="2.7.13.3" evidence="3"/>
<dbReference type="GO" id="GO:0005886">
    <property type="term" value="C:plasma membrane"/>
    <property type="evidence" value="ECO:0007669"/>
    <property type="project" value="UniProtKB-SubCell"/>
</dbReference>
<evidence type="ECO:0000256" key="14">
    <source>
        <dbReference type="ARBA" id="ARBA00064003"/>
    </source>
</evidence>
<dbReference type="Gene3D" id="6.10.340.10">
    <property type="match status" value="1"/>
</dbReference>
<dbReference type="CDD" id="cd00082">
    <property type="entry name" value="HisKA"/>
    <property type="match status" value="1"/>
</dbReference>
<dbReference type="InterPro" id="IPR013656">
    <property type="entry name" value="PAS_4"/>
</dbReference>
<sequence length="1468" mass="160472">MSRMLALLERLSLLHKLVLGFSALLVLVLALGVQSLRTQASLKRDMQKLYNEEVIGITHLHEARVQLPHLVQELQRAVSTSSAAVRSKSRQQLLDAQQRLHQALAQVRPTLKRSDNQARLTAFELLLERMRNDAEQAVQLAGEGRLGEAQQLLDSDEFQGLDQQADALLNAIAEVKETSIQNTATQIADYAEHSTTLTYILLVGGLTLALLLAWLVSQSIRNPLNRVRFAVDQLAAGRLDQLIPHTELRNETGDLARAIATLQTESQQLERQRWLKVQIGQLQVELQQAETPEELAQVFLQHMARLLGICQGLLYSLHEGATSLRLMGGYAIDPERPPEAELALGAGLLGQCAADRQARQLHGLPEQFWRLRSQLGEAPASYLLLQPVQRGERLLGVLELAGLQPLAEREALLFQEALPRLAAAMAILERNQAVQALLTETRRQADEMEAQAQQLEQQAEELEAQQNALRATEAWFRGIIEAAPDGMLVLGADGRILLTNPQLDQLFGYGAGELGGETIERLVPAAIRERHVGLRNEFIAHGSTRQMGANLDDLQGVRKDGSLFSVEIGLSRLPALEGYGICVCASVRDVSERRAMEVKLRTASERLNLAQEAGDIGLFDVDLVSGHDYWTPQLEKMFGLEPGGFGGTLAHWKALLHPDDAEHASRSFEEAIESGLDRLEFDFRIVRQSDGAVRTFKSLSRFTRTPDGKPLRATGVNIDVTALSEARAVAEEATRAKSDFLANMSHEIRTPMNAIIGMSYLALRTELDNKQRNYIEKVHRSAENLLGIINDILDFSKIEAGKMELERIPFYLEDVLDNFSSMIGLKAEDKGLELLFSVSAELPTALIGDPLRLGQVLINLGNNAAKFTEQGEIVVGVELEGGDEEQVQLHFWVHDSGIGMSAEQCGRLFQSFSQADSSTTRKYGGTGLGLAISKHLVELMGGRIWVESEPGHGSTFHFEVCLGVQRDTQPRRMFTADELLGTRVLVVDDNASAREILSGMARSFGIEVDVADSGHSALTMLVEAERKELPYDLVLMDWRMPNMDGVETVRQMRAVSLAHTPSVIMVTAFGREEAQEEAGKHGLQLPVVLTKPVTPSTLLEAIGSMLGKTSQVDTRATARSDQSASAMASLQGARLLLVEDNELNRELARELLESAGVELCLAEHGQEALDRLAEDADFDGVLMDCQMPVMDGYTATRKIREQPQLAALPVIAMTANAMAGDRERTLACGMNDHISKPLNVEHMFATLAKWIHPKPGRIAQVAQHSPAGVTTALGLPESLPGIDLAAGLATSMGKRELYLRLLRKFRSSQGDFRAEFLAARADSDTSAAARLAHSLRGSAGNIGAGNLAQAATALELACKDGAAEEVLEPLVAEVERQLQPLLAGLAGLVEVQQGATAAPALALGAELQAQLDKLRRLLAESDTAAQDALYELQALALDPLLAERLRQVAQQVESFDFDRALELLQGLS</sequence>
<dbReference type="PROSITE" id="PS50894">
    <property type="entry name" value="HPT"/>
    <property type="match status" value="1"/>
</dbReference>
<keyword evidence="6" id="KW-0808">Transferase</keyword>
<dbReference type="EMBL" id="CP053697">
    <property type="protein sequence ID" value="QKE63756.1"/>
    <property type="molecule type" value="Genomic_DNA"/>
</dbReference>
<dbReference type="FunFam" id="3.30.565.10:FF:000010">
    <property type="entry name" value="Sensor histidine kinase RcsC"/>
    <property type="match status" value="1"/>
</dbReference>
<evidence type="ECO:0000256" key="2">
    <source>
        <dbReference type="ARBA" id="ARBA00004651"/>
    </source>
</evidence>
<organism evidence="26 27">
    <name type="scientific">Aquipseudomonas campi</name>
    <dbReference type="NCBI Taxonomy" id="2731681"/>
    <lineage>
        <taxon>Bacteria</taxon>
        <taxon>Pseudomonadati</taxon>
        <taxon>Pseudomonadota</taxon>
        <taxon>Gammaproteobacteria</taxon>
        <taxon>Pseudomonadales</taxon>
        <taxon>Pseudomonadaceae</taxon>
        <taxon>Aquipseudomonas</taxon>
    </lineage>
</organism>
<dbReference type="InterPro" id="IPR003018">
    <property type="entry name" value="GAF"/>
</dbReference>
<dbReference type="PRINTS" id="PR00344">
    <property type="entry name" value="BCTRLSENSOR"/>
</dbReference>
<evidence type="ECO:0000256" key="3">
    <source>
        <dbReference type="ARBA" id="ARBA00012438"/>
    </source>
</evidence>
<keyword evidence="9" id="KW-0418">Kinase</keyword>
<feature type="domain" description="PAC" evidence="23">
    <location>
        <begin position="679"/>
        <end position="732"/>
    </location>
</feature>
<dbReference type="SMART" id="SM00448">
    <property type="entry name" value="REC"/>
    <property type="match status" value="2"/>
</dbReference>
<dbReference type="SUPFAM" id="SSF55874">
    <property type="entry name" value="ATPase domain of HSP90 chaperone/DNA topoisomerase II/histidine kinase"/>
    <property type="match status" value="1"/>
</dbReference>
<dbReference type="Pfam" id="PF02518">
    <property type="entry name" value="HATPase_c"/>
    <property type="match status" value="1"/>
</dbReference>
<evidence type="ECO:0000256" key="4">
    <source>
        <dbReference type="ARBA" id="ARBA00022475"/>
    </source>
</evidence>
<evidence type="ECO:0000256" key="19">
    <source>
        <dbReference type="SAM" id="Phobius"/>
    </source>
</evidence>
<evidence type="ECO:0000256" key="16">
    <source>
        <dbReference type="PROSITE-ProRule" id="PRU00110"/>
    </source>
</evidence>
<evidence type="ECO:0000256" key="17">
    <source>
        <dbReference type="PROSITE-ProRule" id="PRU00169"/>
    </source>
</evidence>
<dbReference type="InterPro" id="IPR003594">
    <property type="entry name" value="HATPase_dom"/>
</dbReference>
<dbReference type="InterPro" id="IPR011006">
    <property type="entry name" value="CheY-like_superfamily"/>
</dbReference>
<comment type="subunit">
    <text evidence="14">At low DSF concentrations, interacts with RpfF.</text>
</comment>
<dbReference type="Pfam" id="PF00512">
    <property type="entry name" value="HisKA"/>
    <property type="match status" value="1"/>
</dbReference>
<dbReference type="InterPro" id="IPR013655">
    <property type="entry name" value="PAS_fold_3"/>
</dbReference>
<evidence type="ECO:0000256" key="18">
    <source>
        <dbReference type="SAM" id="Coils"/>
    </source>
</evidence>
<evidence type="ECO:0000259" key="24">
    <source>
        <dbReference type="PROSITE" id="PS50885"/>
    </source>
</evidence>
<dbReference type="InterPro" id="IPR024478">
    <property type="entry name" value="HlyB_4HB_MCP"/>
</dbReference>